<evidence type="ECO:0000256" key="7">
    <source>
        <dbReference type="ARBA" id="ARBA00022833"/>
    </source>
</evidence>
<feature type="domain" description="TAZ-type" evidence="14">
    <location>
        <begin position="658"/>
        <end position="739"/>
    </location>
</feature>
<dbReference type="GO" id="GO:0045944">
    <property type="term" value="P:positive regulation of transcription by RNA polymerase II"/>
    <property type="evidence" value="ECO:0007669"/>
    <property type="project" value="TreeGrafter"/>
</dbReference>
<organism evidence="16 17">
    <name type="scientific">Lithospermum erythrorhizon</name>
    <name type="common">Purple gromwell</name>
    <name type="synonym">Lithospermum officinale var. erythrorhizon</name>
    <dbReference type="NCBI Taxonomy" id="34254"/>
    <lineage>
        <taxon>Eukaryota</taxon>
        <taxon>Viridiplantae</taxon>
        <taxon>Streptophyta</taxon>
        <taxon>Embryophyta</taxon>
        <taxon>Tracheophyta</taxon>
        <taxon>Spermatophyta</taxon>
        <taxon>Magnoliopsida</taxon>
        <taxon>eudicotyledons</taxon>
        <taxon>Gunneridae</taxon>
        <taxon>Pentapetalae</taxon>
        <taxon>asterids</taxon>
        <taxon>lamiids</taxon>
        <taxon>Boraginales</taxon>
        <taxon>Boraginaceae</taxon>
        <taxon>Boraginoideae</taxon>
        <taxon>Lithospermeae</taxon>
        <taxon>Lithospermum</taxon>
    </lineage>
</organism>
<dbReference type="SMART" id="SM00551">
    <property type="entry name" value="ZnF_TAZ"/>
    <property type="match status" value="1"/>
</dbReference>
<dbReference type="PROSITE" id="PS50134">
    <property type="entry name" value="ZF_TAZ"/>
    <property type="match status" value="1"/>
</dbReference>
<name>A0AAV3QYD1_LITER</name>
<feature type="compositionally biased region" description="Polar residues" evidence="13">
    <location>
        <begin position="773"/>
        <end position="782"/>
    </location>
</feature>
<keyword evidence="7" id="KW-0862">Zinc</keyword>
<dbReference type="PROSITE" id="PS01359">
    <property type="entry name" value="ZF_PHD_1"/>
    <property type="match status" value="1"/>
</dbReference>
<dbReference type="GO" id="GO:0008270">
    <property type="term" value="F:zinc ion binding"/>
    <property type="evidence" value="ECO:0007669"/>
    <property type="project" value="UniProtKB-KW"/>
</dbReference>
<sequence length="1400" mass="156864">MSGQLPNRAGSSLPGQFSLQQQMNGNYQMSGQMQNPIRPNRGMDADLLKARGFMSQRILEFLMRRQQHSHEIPQRKMEEIIKKLEEGLFKAATTKDEYVNLTTLESRLLNLIRRPNLGNQDQQYSNVNSSSIGTMIPTPGMPQAVNSNLMGSSSVDNALIMSNNNTGASSTVSSGNFMSTSNGLNAGVIGGSLPTYDGSFSNGHQNLSSSFGSGAVGNNMGAGVERMSTQMIPTPGFSNTNNTNMENSNINNQSYQSNNAGVFSSAESSMLSLPLQQKPLASTHNGHILHNLATHMGGGIRSSLAQTSYGMLNGNFNGGVGMLGNDLQIVNGRGASEGYMQATIYGSSQKQLDQHQQPLLLEDSYGMSAADASGSENLFVPVTSVGSLENRQNLTIPKTNPTLMANQSSLHTSQPVNKLMKESVDQAERLSYPSHSSAENLIQSHQQFQQNPRQFSQQYLQPQNQQNLQNQHHQILLKNNSFAQSQTLSHIKSEPGLERQHEALKPQASEQFQLPDIPNRFSKNSIENPSRSSQYPSISSALPNSSSQNPTSQQMQQMLHQNHFFPDTSDFVSVSGGVQSGSIMPNQWYSKSQDESSIPVNCQTELSTQKEFHQRMTGLDEAQENHLSSDASIIGQSVTNRSQEPSNVNGAVSRSNVLNRERQYKNQQRWLLFLRHARRCPAQEGKCPEPHCIIVQKLLRHIEDCNVFECSYPRCHVSKVLINHHRNCKCTNCPVCLPVKNFVAAHLKASRNDIRSSLQNSVSESGMPYVANEVSSRSTQKHNPGVDENSERLEPSLKRLNIGKSSQPLLIDSGISRERVPQQDTLPTEQHYHTGLPLKSEATEVKMEFPGVGERSPDSIEMQKGNMDGTYSQRHDTDATLLNNPTSFFQQEIINVEKEVDQVKLENNLVLPESASGSKSGKPTIKGVSLIELFTPEQVREHIRGLRQWVGQSKAKAEKNQAMEHSMSENSCQLCAVEKVTFEPPPIYCSPCGARIKRNAMYYTIGAGETRHYFCIHCHNESRGDTILVDGTSIPKARLEKKKNDEETEEWWVQCDKCEAWQHQICALFNGRRNDGGQAEYTCPNCYIAEVERGDRTPLPQSAVLGAKDLPQTILSDHIEKRLAKKLKQERQERARLHGKSFDEVPGADGLVVRVVSSVDKKLEVKSRFLEIFKEENYPSEFQYKSKVLLLFQKIEGVEVCLFGMYLQEFGSECQEPNQRRVYLSYLDSVKYFRPDVRTVSGEALRTYVYHEILIAYLEYCKMRGFNSCYIWACPPLKGEDYILYCHPEIQKTPKSDKLREWYLAMLRKAERENIVVELTNLYDHFFVTTGECKAKVTAARLPYFDGDYWPGAAEEEEEGRKQQKKSLFKKNITKRALKASGQMDLSGNVSKDLLLMHKV</sequence>
<feature type="region of interest" description="Disordered" evidence="13">
    <location>
        <begin position="498"/>
        <end position="556"/>
    </location>
</feature>
<comment type="function">
    <text evidence="1">Acetyltransferase enzyme. Acetylates histones, giving a specific tag for transcriptional activation.</text>
</comment>
<evidence type="ECO:0000313" key="16">
    <source>
        <dbReference type="EMBL" id="GAA0168683.1"/>
    </source>
</evidence>
<protein>
    <recommendedName>
        <fullName evidence="3">histone acetyltransferase</fullName>
        <ecNumber evidence="3">2.3.1.48</ecNumber>
    </recommendedName>
</protein>
<evidence type="ECO:0000313" key="17">
    <source>
        <dbReference type="Proteomes" id="UP001454036"/>
    </source>
</evidence>
<evidence type="ECO:0000256" key="5">
    <source>
        <dbReference type="ARBA" id="ARBA00022723"/>
    </source>
</evidence>
<dbReference type="GO" id="GO:0004402">
    <property type="term" value="F:histone acetyltransferase activity"/>
    <property type="evidence" value="ECO:0007669"/>
    <property type="project" value="InterPro"/>
</dbReference>
<dbReference type="SUPFAM" id="SSF57903">
    <property type="entry name" value="FYVE/PHD zinc finger"/>
    <property type="match status" value="1"/>
</dbReference>
<dbReference type="GO" id="GO:0000123">
    <property type="term" value="C:histone acetyltransferase complex"/>
    <property type="evidence" value="ECO:0007669"/>
    <property type="project" value="TreeGrafter"/>
</dbReference>
<keyword evidence="8" id="KW-0156">Chromatin regulator</keyword>
<feature type="compositionally biased region" description="Low complexity" evidence="13">
    <location>
        <begin position="530"/>
        <end position="556"/>
    </location>
</feature>
<evidence type="ECO:0000256" key="1">
    <source>
        <dbReference type="ARBA" id="ARBA00002581"/>
    </source>
</evidence>
<evidence type="ECO:0000259" key="14">
    <source>
        <dbReference type="PROSITE" id="PS50134"/>
    </source>
</evidence>
<evidence type="ECO:0000259" key="15">
    <source>
        <dbReference type="PROSITE" id="PS51727"/>
    </source>
</evidence>
<feature type="domain" description="CBP/p300-type HAT" evidence="15">
    <location>
        <begin position="1104"/>
        <end position="1400"/>
    </location>
</feature>
<evidence type="ECO:0000256" key="2">
    <source>
        <dbReference type="ARBA" id="ARBA00004123"/>
    </source>
</evidence>
<dbReference type="InterPro" id="IPR035898">
    <property type="entry name" value="TAZ_dom_sf"/>
</dbReference>
<dbReference type="PROSITE" id="PS51727">
    <property type="entry name" value="CBP_P300_HAT"/>
    <property type="match status" value="1"/>
</dbReference>
<dbReference type="InterPro" id="IPR019786">
    <property type="entry name" value="Zinc_finger_PHD-type_CS"/>
</dbReference>
<keyword evidence="17" id="KW-1185">Reference proteome</keyword>
<keyword evidence="11" id="KW-0539">Nucleus</keyword>
<dbReference type="Gene3D" id="1.20.1020.10">
    <property type="entry name" value="TAZ domain"/>
    <property type="match status" value="1"/>
</dbReference>
<evidence type="ECO:0000256" key="3">
    <source>
        <dbReference type="ARBA" id="ARBA00013184"/>
    </source>
</evidence>
<accession>A0AAV3QYD1</accession>
<dbReference type="SMART" id="SM00249">
    <property type="entry name" value="PHD"/>
    <property type="match status" value="1"/>
</dbReference>
<dbReference type="SMART" id="SM01250">
    <property type="entry name" value="KAT11"/>
    <property type="match status" value="1"/>
</dbReference>
<evidence type="ECO:0000256" key="12">
    <source>
        <dbReference type="ARBA" id="ARBA00048017"/>
    </source>
</evidence>
<comment type="catalytic activity">
    <reaction evidence="12">
        <text>L-lysyl-[protein] + acetyl-CoA = N(6)-acetyl-L-lysyl-[protein] + CoA + H(+)</text>
        <dbReference type="Rhea" id="RHEA:45948"/>
        <dbReference type="Rhea" id="RHEA-COMP:9752"/>
        <dbReference type="Rhea" id="RHEA-COMP:10731"/>
        <dbReference type="ChEBI" id="CHEBI:15378"/>
        <dbReference type="ChEBI" id="CHEBI:29969"/>
        <dbReference type="ChEBI" id="CHEBI:57287"/>
        <dbReference type="ChEBI" id="CHEBI:57288"/>
        <dbReference type="ChEBI" id="CHEBI:61930"/>
        <dbReference type="EC" id="2.3.1.48"/>
    </reaction>
</comment>
<dbReference type="CDD" id="cd15614">
    <property type="entry name" value="PHD_HAC_like"/>
    <property type="match status" value="1"/>
</dbReference>
<evidence type="ECO:0000256" key="13">
    <source>
        <dbReference type="SAM" id="MobiDB-lite"/>
    </source>
</evidence>
<evidence type="ECO:0000256" key="11">
    <source>
        <dbReference type="ARBA" id="ARBA00023242"/>
    </source>
</evidence>
<dbReference type="GO" id="GO:0003713">
    <property type="term" value="F:transcription coactivator activity"/>
    <property type="evidence" value="ECO:0007669"/>
    <property type="project" value="TreeGrafter"/>
</dbReference>
<dbReference type="InterPro" id="IPR031162">
    <property type="entry name" value="CBP_P300_HAT"/>
</dbReference>
<keyword evidence="10" id="KW-0804">Transcription</keyword>
<reference evidence="16 17" key="1">
    <citation type="submission" date="2024-01" db="EMBL/GenBank/DDBJ databases">
        <title>The complete chloroplast genome sequence of Lithospermum erythrorhizon: insights into the phylogenetic relationship among Boraginaceae species and the maternal lineages of purple gromwells.</title>
        <authorList>
            <person name="Okada T."/>
            <person name="Watanabe K."/>
        </authorList>
    </citation>
    <scope>NUCLEOTIDE SEQUENCE [LARGE SCALE GENOMIC DNA]</scope>
</reference>
<evidence type="ECO:0000256" key="8">
    <source>
        <dbReference type="ARBA" id="ARBA00022853"/>
    </source>
</evidence>
<comment type="subcellular location">
    <subcellularLocation>
        <location evidence="2">Nucleus</location>
    </subcellularLocation>
</comment>
<evidence type="ECO:0000256" key="10">
    <source>
        <dbReference type="ARBA" id="ARBA00023163"/>
    </source>
</evidence>
<dbReference type="GO" id="GO:0005634">
    <property type="term" value="C:nucleus"/>
    <property type="evidence" value="ECO:0007669"/>
    <property type="project" value="UniProtKB-SubCell"/>
</dbReference>
<evidence type="ECO:0000256" key="9">
    <source>
        <dbReference type="ARBA" id="ARBA00023015"/>
    </source>
</evidence>
<dbReference type="PANTHER" id="PTHR13808:SF1">
    <property type="entry name" value="HISTONE ACETYLTRANSFERASE"/>
    <property type="match status" value="1"/>
</dbReference>
<evidence type="ECO:0000256" key="6">
    <source>
        <dbReference type="ARBA" id="ARBA00022771"/>
    </source>
</evidence>
<keyword evidence="9" id="KW-0805">Transcription regulation</keyword>
<dbReference type="GO" id="GO:0031490">
    <property type="term" value="F:chromatin DNA binding"/>
    <property type="evidence" value="ECO:0007669"/>
    <property type="project" value="TreeGrafter"/>
</dbReference>
<dbReference type="SUPFAM" id="SSF57933">
    <property type="entry name" value="TAZ domain"/>
    <property type="match status" value="1"/>
</dbReference>
<dbReference type="EC" id="2.3.1.48" evidence="3"/>
<comment type="caution">
    <text evidence="16">The sequence shown here is derived from an EMBL/GenBank/DDBJ whole genome shotgun (WGS) entry which is preliminary data.</text>
</comment>
<keyword evidence="4" id="KW-0808">Transferase</keyword>
<dbReference type="InterPro" id="IPR013178">
    <property type="entry name" value="Histone_AcTrfase_Rtt109/CBP"/>
</dbReference>
<dbReference type="GO" id="GO:0005667">
    <property type="term" value="C:transcription regulator complex"/>
    <property type="evidence" value="ECO:0007669"/>
    <property type="project" value="TreeGrafter"/>
</dbReference>
<dbReference type="Gene3D" id="3.30.40.10">
    <property type="entry name" value="Zinc/RING finger domain, C3HC4 (zinc finger)"/>
    <property type="match status" value="1"/>
</dbReference>
<dbReference type="InterPro" id="IPR011011">
    <property type="entry name" value="Znf_FYVE_PHD"/>
</dbReference>
<dbReference type="InterPro" id="IPR013083">
    <property type="entry name" value="Znf_RING/FYVE/PHD"/>
</dbReference>
<dbReference type="InterPro" id="IPR001965">
    <property type="entry name" value="Znf_PHD"/>
</dbReference>
<dbReference type="Pfam" id="PF00628">
    <property type="entry name" value="PHD"/>
    <property type="match status" value="1"/>
</dbReference>
<dbReference type="Pfam" id="PF02135">
    <property type="entry name" value="zf-TAZ"/>
    <property type="match status" value="1"/>
</dbReference>
<dbReference type="EMBL" id="BAABME010006558">
    <property type="protein sequence ID" value="GAA0168683.1"/>
    <property type="molecule type" value="Genomic_DNA"/>
</dbReference>
<feature type="region of interest" description="Disordered" evidence="13">
    <location>
        <begin position="773"/>
        <end position="792"/>
    </location>
</feature>
<keyword evidence="5" id="KW-0479">Metal-binding</keyword>
<evidence type="ECO:0000256" key="4">
    <source>
        <dbReference type="ARBA" id="ARBA00022679"/>
    </source>
</evidence>
<dbReference type="PANTHER" id="PTHR13808">
    <property type="entry name" value="CBP/P300-RELATED"/>
    <property type="match status" value="1"/>
</dbReference>
<dbReference type="Pfam" id="PF08214">
    <property type="entry name" value="HAT_KAT11"/>
    <property type="match status" value="1"/>
</dbReference>
<proteinExistence type="predicted"/>
<gene>
    <name evidence="16" type="ORF">LIER_23345</name>
</gene>
<dbReference type="Proteomes" id="UP001454036">
    <property type="component" value="Unassembled WGS sequence"/>
</dbReference>
<keyword evidence="6" id="KW-0863">Zinc-finger</keyword>
<dbReference type="InterPro" id="IPR000197">
    <property type="entry name" value="Znf_TAZ"/>
</dbReference>
<dbReference type="InterPro" id="IPR019787">
    <property type="entry name" value="Znf_PHD-finger"/>
</dbReference>